<evidence type="ECO:0000259" key="9">
    <source>
        <dbReference type="Pfam" id="PF20730"/>
    </source>
</evidence>
<protein>
    <submittedName>
        <fullName evidence="10">Uncharacterized membrane protein YcaP, DUF421 family</fullName>
    </submittedName>
</protein>
<gene>
    <name evidence="10" type="ORF">SAMN04488506_0230</name>
</gene>
<dbReference type="InterPro" id="IPR007353">
    <property type="entry name" value="DUF421"/>
</dbReference>
<accession>A0A1I5UWC2</accession>
<evidence type="ECO:0000313" key="10">
    <source>
        <dbReference type="EMBL" id="SFP99624.1"/>
    </source>
</evidence>
<evidence type="ECO:0000259" key="8">
    <source>
        <dbReference type="Pfam" id="PF04239"/>
    </source>
</evidence>
<comment type="subcellular location">
    <subcellularLocation>
        <location evidence="1">Cell membrane</location>
        <topology evidence="1">Multi-pass membrane protein</topology>
    </subcellularLocation>
</comment>
<dbReference type="EMBL" id="FOXW01000001">
    <property type="protein sequence ID" value="SFP99624.1"/>
    <property type="molecule type" value="Genomic_DNA"/>
</dbReference>
<evidence type="ECO:0000256" key="2">
    <source>
        <dbReference type="ARBA" id="ARBA00006448"/>
    </source>
</evidence>
<proteinExistence type="inferred from homology"/>
<organism evidence="10 11">
    <name type="scientific">Desemzia incerta</name>
    <dbReference type="NCBI Taxonomy" id="82801"/>
    <lineage>
        <taxon>Bacteria</taxon>
        <taxon>Bacillati</taxon>
        <taxon>Bacillota</taxon>
        <taxon>Bacilli</taxon>
        <taxon>Lactobacillales</taxon>
        <taxon>Carnobacteriaceae</taxon>
        <taxon>Desemzia</taxon>
    </lineage>
</organism>
<reference evidence="10 11" key="1">
    <citation type="submission" date="2016-10" db="EMBL/GenBank/DDBJ databases">
        <authorList>
            <person name="de Groot N.N."/>
        </authorList>
    </citation>
    <scope>NUCLEOTIDE SEQUENCE [LARGE SCALE GENOMIC DNA]</scope>
    <source>
        <strain evidence="10 11">DSM 20581</strain>
    </source>
</reference>
<keyword evidence="11" id="KW-1185">Reference proteome</keyword>
<comment type="similarity">
    <text evidence="2">Belongs to the UPF0702 family.</text>
</comment>
<dbReference type="OrthoDB" id="1076133at2"/>
<evidence type="ECO:0000256" key="7">
    <source>
        <dbReference type="SAM" id="Phobius"/>
    </source>
</evidence>
<dbReference type="InterPro" id="IPR023090">
    <property type="entry name" value="UPF0702_alpha/beta_dom_sf"/>
</dbReference>
<dbReference type="InterPro" id="IPR048454">
    <property type="entry name" value="YetF_N"/>
</dbReference>
<evidence type="ECO:0000313" key="11">
    <source>
        <dbReference type="Proteomes" id="UP000199136"/>
    </source>
</evidence>
<dbReference type="PANTHER" id="PTHR34582">
    <property type="entry name" value="UPF0702 TRANSMEMBRANE PROTEIN YCAP"/>
    <property type="match status" value="1"/>
</dbReference>
<name>A0A1I5UWC2_9LACT</name>
<keyword evidence="3" id="KW-1003">Cell membrane</keyword>
<dbReference type="GO" id="GO:0005886">
    <property type="term" value="C:plasma membrane"/>
    <property type="evidence" value="ECO:0007669"/>
    <property type="project" value="UniProtKB-SubCell"/>
</dbReference>
<dbReference type="Gene3D" id="3.30.240.20">
    <property type="entry name" value="bsu07140 like domains"/>
    <property type="match status" value="2"/>
</dbReference>
<dbReference type="Pfam" id="PF20730">
    <property type="entry name" value="YetF_N"/>
    <property type="match status" value="1"/>
</dbReference>
<keyword evidence="4 7" id="KW-0812">Transmembrane</keyword>
<dbReference type="RefSeq" id="WP_092479312.1">
    <property type="nucleotide sequence ID" value="NZ_CP126128.1"/>
</dbReference>
<feature type="transmembrane region" description="Helical" evidence="7">
    <location>
        <begin position="6"/>
        <end position="24"/>
    </location>
</feature>
<keyword evidence="5 7" id="KW-1133">Transmembrane helix</keyword>
<evidence type="ECO:0000256" key="3">
    <source>
        <dbReference type="ARBA" id="ARBA00022475"/>
    </source>
</evidence>
<sequence length="222" mass="25638">MLISISLKLIFGLLGLLIVVRLIGKKSLSNITPFDLVYTLVLGGILEESIYDDKVNIGHLLFALTLWASMIYFIERVVQKNDRINQLLKGEPSILIKNGTLNLKELSRNHIEMEQLRTMLRQQQCFSVENARHVVLENAGQISLVKESDEDKVMSIMVVDEGMIQDRVLQTHDLERAWLMEQLERKGYHSLEDILYAEWSEEKGFYIVTNDDVLNRTYRIDG</sequence>
<evidence type="ECO:0000256" key="4">
    <source>
        <dbReference type="ARBA" id="ARBA00022692"/>
    </source>
</evidence>
<dbReference type="Pfam" id="PF04239">
    <property type="entry name" value="DUF421"/>
    <property type="match status" value="1"/>
</dbReference>
<dbReference type="PANTHER" id="PTHR34582:SF5">
    <property type="entry name" value="UPF0702 TRANSMEMBRANE PROTEIN YETF"/>
    <property type="match status" value="1"/>
</dbReference>
<evidence type="ECO:0000256" key="6">
    <source>
        <dbReference type="ARBA" id="ARBA00023136"/>
    </source>
</evidence>
<evidence type="ECO:0000256" key="5">
    <source>
        <dbReference type="ARBA" id="ARBA00022989"/>
    </source>
</evidence>
<evidence type="ECO:0000256" key="1">
    <source>
        <dbReference type="ARBA" id="ARBA00004651"/>
    </source>
</evidence>
<feature type="domain" description="YetF C-terminal" evidence="8">
    <location>
        <begin position="79"/>
        <end position="200"/>
    </location>
</feature>
<dbReference type="AlphaFoldDB" id="A0A1I5UWC2"/>
<keyword evidence="6 7" id="KW-0472">Membrane</keyword>
<dbReference type="Proteomes" id="UP000199136">
    <property type="component" value="Unassembled WGS sequence"/>
</dbReference>
<feature type="transmembrane region" description="Helical" evidence="7">
    <location>
        <begin position="57"/>
        <end position="74"/>
    </location>
</feature>
<feature type="domain" description="YetF-like N-terminal transmembrane" evidence="9">
    <location>
        <begin position="3"/>
        <end position="76"/>
    </location>
</feature>
<dbReference type="STRING" id="82801.SAMN04488506_0230"/>